<organism evidence="2 3">
    <name type="scientific">Trichoderma asperellum (strain ATCC 204424 / CBS 433.97 / NBRC 101777)</name>
    <dbReference type="NCBI Taxonomy" id="1042311"/>
    <lineage>
        <taxon>Eukaryota</taxon>
        <taxon>Fungi</taxon>
        <taxon>Dikarya</taxon>
        <taxon>Ascomycota</taxon>
        <taxon>Pezizomycotina</taxon>
        <taxon>Sordariomycetes</taxon>
        <taxon>Hypocreomycetidae</taxon>
        <taxon>Hypocreales</taxon>
        <taxon>Hypocreaceae</taxon>
        <taxon>Trichoderma</taxon>
    </lineage>
</organism>
<dbReference type="Gene3D" id="3.40.50.300">
    <property type="entry name" value="P-loop containing nucleotide triphosphate hydrolases"/>
    <property type="match status" value="1"/>
</dbReference>
<accession>A0A2T3ZMS0</accession>
<dbReference type="AlphaFoldDB" id="A0A2T3ZMS0"/>
<sequence length="831" mass="94795">MLIRNAISTLIQWPSHSTNAIIIVRNPVERVNFWNSSMSNAVSTDGMNQATPTYSSSVAFRSAFSSSFEVLVPERGFSKMPCFVRKIEFNPNFVGRSAIIEDIDKVLVPRESSSYGLRSFCLCGLGGIGKTQIAAYYAFQREDEFDAIFWIQADEETKIARGFVDIANSLDLVDGSDRGDKVVCRYKVLKWLSEPRMRAPNVVSDTCGEVKLAKWLILFDNADNIDLMRDYWPMASQGSVLVTSRDPLAMTELATRGINLSPMSPQECILLLQKQVGESPNPKSDQAAFQLARTLGNVPLAITQIATRIRRNHMTIDEYVSRQPDGSLLEELSKVSELPLKEQYKFTMATVWKFESLTSQAQSLVYAMVFMDPDGVAEFIMEQSVKIPSLPMLYYPYPGEMFIEARNELSKTSLVQRNKECRALTWHRIVQEVARDRLSQTQLQNYFQLSIYLLCEAWECANDRFNRENFKRQKCEDILPHINTTLREYTTLYEIEALPIDNACEFVKLLQEVGWYLVQSSNYATAQPIFKVTLKICKQYGNQLKRYLADTLFSYARYGEETNMDPQRVYEYCLQFHNICLELDDGSISCREDVATSHTSLAQGYLLLDKYEEAVKHCKECMILEQALPDHLYEGAISQFAHIYQAWAWLGLKQYSKAAGLSLTVIEYRKMKFKENDVESFKLGLALHCLGIANQKQGLIVESIGIFQKALANFRATLGPNSFRVGQILLKLAEILAMQEGLAYGARMNFDQAIDIFRQAPYYKPELARALYKKSVFLASSKKQEAYLSMHDDPSYKEAVALYSDLRPHTYSTAQNLGEKDFDSLVRFWSL</sequence>
<dbReference type="PANTHER" id="PTHR35205">
    <property type="entry name" value="NB-ARC AND TPR DOMAIN PROTEIN"/>
    <property type="match status" value="1"/>
</dbReference>
<feature type="domain" description="DUF7779" evidence="1">
    <location>
        <begin position="352"/>
        <end position="442"/>
    </location>
</feature>
<dbReference type="Pfam" id="PF25000">
    <property type="entry name" value="DUF7779"/>
    <property type="match status" value="1"/>
</dbReference>
<dbReference type="SMART" id="SM00028">
    <property type="entry name" value="TPR"/>
    <property type="match status" value="3"/>
</dbReference>
<dbReference type="Gene3D" id="1.25.40.10">
    <property type="entry name" value="Tetratricopeptide repeat domain"/>
    <property type="match status" value="2"/>
</dbReference>
<dbReference type="InterPro" id="IPR011990">
    <property type="entry name" value="TPR-like_helical_dom_sf"/>
</dbReference>
<dbReference type="SUPFAM" id="SSF48452">
    <property type="entry name" value="TPR-like"/>
    <property type="match status" value="2"/>
</dbReference>
<dbReference type="SUPFAM" id="SSF52540">
    <property type="entry name" value="P-loop containing nucleoside triphosphate hydrolases"/>
    <property type="match status" value="1"/>
</dbReference>
<dbReference type="STRING" id="1042311.A0A2T3ZMS0"/>
<protein>
    <recommendedName>
        <fullName evidence="1">DUF7779 domain-containing protein</fullName>
    </recommendedName>
</protein>
<proteinExistence type="predicted"/>
<dbReference type="PANTHER" id="PTHR35205:SF1">
    <property type="entry name" value="ZU5 DOMAIN-CONTAINING PROTEIN"/>
    <property type="match status" value="1"/>
</dbReference>
<evidence type="ECO:0000313" key="3">
    <source>
        <dbReference type="Proteomes" id="UP000240493"/>
    </source>
</evidence>
<gene>
    <name evidence="2" type="ORF">M441DRAFT_209293</name>
</gene>
<dbReference type="Proteomes" id="UP000240493">
    <property type="component" value="Unassembled WGS sequence"/>
</dbReference>
<dbReference type="InterPro" id="IPR019734">
    <property type="entry name" value="TPR_rpt"/>
</dbReference>
<keyword evidence="3" id="KW-1185">Reference proteome</keyword>
<reference evidence="2 3" key="1">
    <citation type="submission" date="2016-07" db="EMBL/GenBank/DDBJ databases">
        <title>Multiple horizontal gene transfer events from other fungi enriched the ability of initially mycotrophic Trichoderma (Ascomycota) to feed on dead plant biomass.</title>
        <authorList>
            <consortium name="DOE Joint Genome Institute"/>
            <person name="Aerts A."/>
            <person name="Atanasova L."/>
            <person name="Chenthamara K."/>
            <person name="Zhang J."/>
            <person name="Grujic M."/>
            <person name="Henrissat B."/>
            <person name="Kuo A."/>
            <person name="Salamov A."/>
            <person name="Lipzen A."/>
            <person name="Labutti K."/>
            <person name="Barry K."/>
            <person name="Miao Y."/>
            <person name="Rahimi M.J."/>
            <person name="Shen Q."/>
            <person name="Grigoriev I.V."/>
            <person name="Kubicek C.P."/>
            <person name="Druzhinina I.S."/>
        </authorList>
    </citation>
    <scope>NUCLEOTIDE SEQUENCE [LARGE SCALE GENOMIC DNA]</scope>
    <source>
        <strain evidence="2 3">CBS 433.97</strain>
    </source>
</reference>
<dbReference type="EMBL" id="KZ679256">
    <property type="protein sequence ID" value="PTB46097.1"/>
    <property type="molecule type" value="Genomic_DNA"/>
</dbReference>
<dbReference type="GO" id="GO:0043531">
    <property type="term" value="F:ADP binding"/>
    <property type="evidence" value="ECO:0007669"/>
    <property type="project" value="InterPro"/>
</dbReference>
<evidence type="ECO:0000313" key="2">
    <source>
        <dbReference type="EMBL" id="PTB46097.1"/>
    </source>
</evidence>
<evidence type="ECO:0000259" key="1">
    <source>
        <dbReference type="Pfam" id="PF25000"/>
    </source>
</evidence>
<dbReference type="InterPro" id="IPR056681">
    <property type="entry name" value="DUF7779"/>
</dbReference>
<dbReference type="OrthoDB" id="6161812at2759"/>
<name>A0A2T3ZMS0_TRIA4</name>
<dbReference type="InterPro" id="IPR027417">
    <property type="entry name" value="P-loop_NTPase"/>
</dbReference>